<dbReference type="EMBL" id="CALNXI010000594">
    <property type="protein sequence ID" value="CAH3029824.1"/>
    <property type="molecule type" value="Genomic_DNA"/>
</dbReference>
<dbReference type="Proteomes" id="UP001159427">
    <property type="component" value="Unassembled WGS sequence"/>
</dbReference>
<keyword evidence="3" id="KW-1185">Reference proteome</keyword>
<proteinExistence type="predicted"/>
<feature type="compositionally biased region" description="Basic and acidic residues" evidence="1">
    <location>
        <begin position="111"/>
        <end position="127"/>
    </location>
</feature>
<sequence length="127" mass="13992">RGVKLGDAVSVRNYSRGLTWVPGTIIQETGPLSARVELEDGMVVRRHLDQLISCTTEPLCPSPTAQRASHSNEGSVVPEVAVPDVDSPEVTCGEFEPPTTPEDPSLVPATPERRYPVRDRRPPQRYY</sequence>
<name>A0ABN8MM86_9CNID</name>
<protein>
    <submittedName>
        <fullName evidence="2">Uncharacterized protein</fullName>
    </submittedName>
</protein>
<accession>A0ABN8MM86</accession>
<gene>
    <name evidence="2" type="ORF">PEVE_00036815</name>
</gene>
<feature type="region of interest" description="Disordered" evidence="1">
    <location>
        <begin position="60"/>
        <end position="127"/>
    </location>
</feature>
<evidence type="ECO:0000313" key="3">
    <source>
        <dbReference type="Proteomes" id="UP001159427"/>
    </source>
</evidence>
<reference evidence="2 3" key="1">
    <citation type="submission" date="2022-05" db="EMBL/GenBank/DDBJ databases">
        <authorList>
            <consortium name="Genoscope - CEA"/>
            <person name="William W."/>
        </authorList>
    </citation>
    <scope>NUCLEOTIDE SEQUENCE [LARGE SCALE GENOMIC DNA]</scope>
</reference>
<feature type="compositionally biased region" description="Polar residues" evidence="1">
    <location>
        <begin position="63"/>
        <end position="74"/>
    </location>
</feature>
<evidence type="ECO:0000313" key="2">
    <source>
        <dbReference type="EMBL" id="CAH3029824.1"/>
    </source>
</evidence>
<organism evidence="2 3">
    <name type="scientific">Porites evermanni</name>
    <dbReference type="NCBI Taxonomy" id="104178"/>
    <lineage>
        <taxon>Eukaryota</taxon>
        <taxon>Metazoa</taxon>
        <taxon>Cnidaria</taxon>
        <taxon>Anthozoa</taxon>
        <taxon>Hexacorallia</taxon>
        <taxon>Scleractinia</taxon>
        <taxon>Fungiina</taxon>
        <taxon>Poritidae</taxon>
        <taxon>Porites</taxon>
    </lineage>
</organism>
<evidence type="ECO:0000256" key="1">
    <source>
        <dbReference type="SAM" id="MobiDB-lite"/>
    </source>
</evidence>
<feature type="non-terminal residue" evidence="2">
    <location>
        <position position="1"/>
    </location>
</feature>
<comment type="caution">
    <text evidence="2">The sequence shown here is derived from an EMBL/GenBank/DDBJ whole genome shotgun (WGS) entry which is preliminary data.</text>
</comment>